<proteinExistence type="predicted"/>
<name>A0A2S2C4L7_9NOCA</name>
<organism evidence="1 2">
    <name type="scientific">Rhodococcus oxybenzonivorans</name>
    <dbReference type="NCBI Taxonomy" id="1990687"/>
    <lineage>
        <taxon>Bacteria</taxon>
        <taxon>Bacillati</taxon>
        <taxon>Actinomycetota</taxon>
        <taxon>Actinomycetes</taxon>
        <taxon>Mycobacteriales</taxon>
        <taxon>Nocardiaceae</taxon>
        <taxon>Rhodococcus</taxon>
    </lineage>
</organism>
<protein>
    <submittedName>
        <fullName evidence="1">Uncharacterized protein</fullName>
    </submittedName>
</protein>
<dbReference type="EMBL" id="CP021354">
    <property type="protein sequence ID" value="AWK75799.1"/>
    <property type="molecule type" value="Genomic_DNA"/>
</dbReference>
<reference evidence="1 2" key="1">
    <citation type="submission" date="2017-05" db="EMBL/GenBank/DDBJ databases">
        <title>Isolation of Rhodococcus sp. S2-17 biodegrading of BP-3.</title>
        <authorList>
            <person name="Lee Y."/>
            <person name="Kim K.H."/>
            <person name="Chun B.H."/>
            <person name="Jung H.S."/>
            <person name="Jeon C.O."/>
        </authorList>
    </citation>
    <scope>NUCLEOTIDE SEQUENCE [LARGE SCALE GENOMIC DNA]</scope>
    <source>
        <strain evidence="1 2">S2-17</strain>
    </source>
</reference>
<dbReference type="AlphaFoldDB" id="A0A2S2C4L7"/>
<keyword evidence="2" id="KW-1185">Reference proteome</keyword>
<dbReference type="NCBIfam" id="NF046112">
    <property type="entry name" value="MSMEG_6209_Nter"/>
    <property type="match status" value="1"/>
</dbReference>
<dbReference type="OrthoDB" id="4277148at2"/>
<evidence type="ECO:0000313" key="2">
    <source>
        <dbReference type="Proteomes" id="UP000245711"/>
    </source>
</evidence>
<sequence>MSADEEGQLIEQVIERLTRQYPHIPRRDVSVVVMSAHNHFRGRKIRDFVPLLVERYAHEQLTSMTEPAF</sequence>
<gene>
    <name evidence="1" type="ORF">CBI38_24420</name>
</gene>
<dbReference type="KEGG" id="roz:CBI38_24420"/>
<accession>A0A2S2C4L7</accession>
<dbReference type="Proteomes" id="UP000245711">
    <property type="component" value="Chromosome"/>
</dbReference>
<evidence type="ECO:0000313" key="1">
    <source>
        <dbReference type="EMBL" id="AWK75799.1"/>
    </source>
</evidence>
<dbReference type="Gene3D" id="1.10.8.1060">
    <property type="entry name" value="Corynebacterium glutamicum thioredoxin-dependent arsenate reductase, N-terminal domain"/>
    <property type="match status" value="1"/>
</dbReference>